<dbReference type="PANTHER" id="PTHR38032:SF1">
    <property type="entry name" value="RNA-BINDING PROTEIN KHPB N-TERMINAL DOMAIN-CONTAINING PROTEIN"/>
    <property type="match status" value="1"/>
</dbReference>
<feature type="compositionally biased region" description="Basic and acidic residues" evidence="2">
    <location>
        <begin position="1"/>
        <end position="15"/>
    </location>
</feature>
<keyword evidence="5" id="KW-1185">Reference proteome</keyword>
<dbReference type="Pfam" id="PF03961">
    <property type="entry name" value="FapA"/>
    <property type="match status" value="1"/>
</dbReference>
<dbReference type="AlphaFoldDB" id="A0A0B5FS09"/>
<keyword evidence="1" id="KW-0175">Coiled coil</keyword>
<dbReference type="PANTHER" id="PTHR38032">
    <property type="entry name" value="POLYMERASE-RELATED"/>
    <property type="match status" value="1"/>
</dbReference>
<accession>A0A0B5FS09</accession>
<sequence>MSEKQTEQGQEKKPDNVLLEEDNERHSLVLEVVKNAMECRLSVTPKSKSGQLEKDEVIDLLADQGVTQGLVDNQIRAMCRDLSKGKTANSFLVAEGKEPKPGPDGYLELFVKAAAETPDYHEDEEGNIDFRTLNFFTNVFPEQEIGVIRPPEYGDEGYTVTGEPLPPLLGKPLKLTVGSGARLKEDGKTVISEIEGRVLYDGKTVSVTEEYVVPGDVDLSVGNIDFRGFVEVRGDVLDDFDIHSGKGILVKGNVGICEISSAGDIALGGMAGQGRGRIVCGGNLVTTYLNDVTVECEGDVFVKNEVRNARIYASGIVSLPNGNIFGGETYGLGGIEVKNAGAASGIKTRLYAGIDYTQIKLAQQRDEAQLEFVEINDQLAILSQLLKQNKMLSADDKKKVIELSARINEINQLKEELEEKIARARVLAKKKANGKINIKGRIGEGVILHIGDTTEEIKIERQSAVSIIENRKAQGFHFLSLTPLSTSAEELEKEIEEDAEDDDVPAEWGQ</sequence>
<reference evidence="4 5" key="1">
    <citation type="journal article" date="2015" name="Genome Announc.">
        <title>Genomes of Geoalkalibacter ferrihydriticus Z-0531T and Geoalkalibacter subterraneus Red1T, Two Haloalkaliphilic Metal-Reducing Deltaproteobacteria.</title>
        <authorList>
            <person name="Badalamenti J.P."/>
            <person name="Krajmalnik-Brown R."/>
            <person name="Torres C.I."/>
            <person name="Bond D.R."/>
        </authorList>
    </citation>
    <scope>NUCLEOTIDE SEQUENCE [LARGE SCALE GENOMIC DNA]</scope>
    <source>
        <strain evidence="4 5">Red1</strain>
    </source>
</reference>
<feature type="domain" description="Flagellar Assembly Protein A N-terminal region" evidence="3">
    <location>
        <begin position="30"/>
        <end position="201"/>
    </location>
</feature>
<name>A0A0B5FS09_9BACT</name>
<evidence type="ECO:0000259" key="3">
    <source>
        <dbReference type="Pfam" id="PF20250"/>
    </source>
</evidence>
<gene>
    <name evidence="4" type="ORF">GSUB_13920</name>
</gene>
<evidence type="ECO:0000256" key="1">
    <source>
        <dbReference type="SAM" id="Coils"/>
    </source>
</evidence>
<evidence type="ECO:0000256" key="2">
    <source>
        <dbReference type="SAM" id="MobiDB-lite"/>
    </source>
</evidence>
<evidence type="ECO:0000313" key="4">
    <source>
        <dbReference type="EMBL" id="AJF07439.1"/>
    </source>
</evidence>
<evidence type="ECO:0000313" key="5">
    <source>
        <dbReference type="Proteomes" id="UP000035036"/>
    </source>
</evidence>
<protein>
    <recommendedName>
        <fullName evidence="3">Flagellar Assembly Protein A N-terminal region domain-containing protein</fullName>
    </recommendedName>
</protein>
<dbReference type="Proteomes" id="UP000035036">
    <property type="component" value="Chromosome"/>
</dbReference>
<dbReference type="InterPro" id="IPR005646">
    <property type="entry name" value="FapA"/>
</dbReference>
<dbReference type="OrthoDB" id="9760122at2"/>
<dbReference type="InterPro" id="IPR046866">
    <property type="entry name" value="FapA_N"/>
</dbReference>
<dbReference type="HOGENOM" id="CLU_026157_2_1_7"/>
<dbReference type="InterPro" id="IPR046865">
    <property type="entry name" value="FapA_b_solenoid"/>
</dbReference>
<dbReference type="STRING" id="483547.GSUB_13920"/>
<feature type="coiled-coil region" evidence="1">
    <location>
        <begin position="400"/>
        <end position="430"/>
    </location>
</feature>
<proteinExistence type="predicted"/>
<feature type="region of interest" description="Disordered" evidence="2">
    <location>
        <begin position="1"/>
        <end position="23"/>
    </location>
</feature>
<dbReference type="Pfam" id="PF20250">
    <property type="entry name" value="FapA_N"/>
    <property type="match status" value="1"/>
</dbReference>
<dbReference type="KEGG" id="gsb:GSUB_13920"/>
<dbReference type="RefSeq" id="WP_040201347.1">
    <property type="nucleotide sequence ID" value="NZ_CP010311.1"/>
</dbReference>
<organism evidence="4 5">
    <name type="scientific">Geoalkalibacter subterraneus</name>
    <dbReference type="NCBI Taxonomy" id="483547"/>
    <lineage>
        <taxon>Bacteria</taxon>
        <taxon>Pseudomonadati</taxon>
        <taxon>Thermodesulfobacteriota</taxon>
        <taxon>Desulfuromonadia</taxon>
        <taxon>Desulfuromonadales</taxon>
        <taxon>Geoalkalibacteraceae</taxon>
        <taxon>Geoalkalibacter</taxon>
    </lineage>
</organism>
<feature type="region of interest" description="Disordered" evidence="2">
    <location>
        <begin position="489"/>
        <end position="510"/>
    </location>
</feature>
<dbReference type="EMBL" id="CP010311">
    <property type="protein sequence ID" value="AJF07439.1"/>
    <property type="molecule type" value="Genomic_DNA"/>
</dbReference>